<accession>A0A0D3H1G3</accession>
<reference evidence="2" key="2">
    <citation type="submission" date="2015-03" db="UniProtKB">
        <authorList>
            <consortium name="EnsemblPlants"/>
        </authorList>
    </citation>
    <scope>IDENTIFICATION</scope>
</reference>
<protein>
    <submittedName>
        <fullName evidence="2">Uncharacterized protein</fullName>
    </submittedName>
</protein>
<keyword evidence="3" id="KW-1185">Reference proteome</keyword>
<organism evidence="2">
    <name type="scientific">Oryza barthii</name>
    <dbReference type="NCBI Taxonomy" id="65489"/>
    <lineage>
        <taxon>Eukaryota</taxon>
        <taxon>Viridiplantae</taxon>
        <taxon>Streptophyta</taxon>
        <taxon>Embryophyta</taxon>
        <taxon>Tracheophyta</taxon>
        <taxon>Spermatophyta</taxon>
        <taxon>Magnoliopsida</taxon>
        <taxon>Liliopsida</taxon>
        <taxon>Poales</taxon>
        <taxon>Poaceae</taxon>
        <taxon>BOP clade</taxon>
        <taxon>Oryzoideae</taxon>
        <taxon>Oryzeae</taxon>
        <taxon>Oryzinae</taxon>
        <taxon>Oryza</taxon>
    </lineage>
</organism>
<dbReference type="HOGENOM" id="CLU_1707001_0_0_1"/>
<evidence type="ECO:0000313" key="3">
    <source>
        <dbReference type="Proteomes" id="UP000026960"/>
    </source>
</evidence>
<dbReference type="EnsemblPlants" id="OBART08G18380.1">
    <property type="protein sequence ID" value="OBART08G18380.1"/>
    <property type="gene ID" value="OBART08G18380"/>
</dbReference>
<evidence type="ECO:0000313" key="2">
    <source>
        <dbReference type="EnsemblPlants" id="OBART08G18380.1"/>
    </source>
</evidence>
<dbReference type="Gramene" id="OBART08G18380.1">
    <property type="protein sequence ID" value="OBART08G18380.1"/>
    <property type="gene ID" value="OBART08G18380"/>
</dbReference>
<evidence type="ECO:0000256" key="1">
    <source>
        <dbReference type="SAM" id="MobiDB-lite"/>
    </source>
</evidence>
<dbReference type="PaxDb" id="65489-OBART08G18380.1"/>
<dbReference type="Proteomes" id="UP000026960">
    <property type="component" value="Chromosome 8"/>
</dbReference>
<dbReference type="AlphaFoldDB" id="A0A0D3H1G3"/>
<sequence>MPHCTVMIRLRNVNIPCCHRGIVCLFHTYPATSPIRAATLQVVQARARRHSLQELHRLNLGATTDGSHDDFLAAVVTLAMQVQQQQHDLVNIDNTSFEHSTGSNSVYNRDGGYMMLMSTASATTRGGEKPRVAGGSRRPRDHGGDMQNVFASCR</sequence>
<reference evidence="2" key="1">
    <citation type="journal article" date="2009" name="Rice">
        <title>De Novo Next Generation Sequencing of Plant Genomes.</title>
        <authorList>
            <person name="Rounsley S."/>
            <person name="Marri P.R."/>
            <person name="Yu Y."/>
            <person name="He R."/>
            <person name="Sisneros N."/>
            <person name="Goicoechea J.L."/>
            <person name="Lee S.J."/>
            <person name="Angelova A."/>
            <person name="Kudrna D."/>
            <person name="Luo M."/>
            <person name="Affourtit J."/>
            <person name="Desany B."/>
            <person name="Knight J."/>
            <person name="Niazi F."/>
            <person name="Egholm M."/>
            <person name="Wing R.A."/>
        </authorList>
    </citation>
    <scope>NUCLEOTIDE SEQUENCE [LARGE SCALE GENOMIC DNA]</scope>
    <source>
        <strain evidence="2">cv. IRGC 105608</strain>
    </source>
</reference>
<feature type="region of interest" description="Disordered" evidence="1">
    <location>
        <begin position="121"/>
        <end position="147"/>
    </location>
</feature>
<proteinExistence type="predicted"/>
<name>A0A0D3H1G3_9ORYZ</name>